<proteinExistence type="predicted"/>
<dbReference type="STRING" id="1336337.A0A3N4JP34"/>
<organism evidence="3 4">
    <name type="scientific">Choiromyces venosus 120613-1</name>
    <dbReference type="NCBI Taxonomy" id="1336337"/>
    <lineage>
        <taxon>Eukaryota</taxon>
        <taxon>Fungi</taxon>
        <taxon>Dikarya</taxon>
        <taxon>Ascomycota</taxon>
        <taxon>Pezizomycotina</taxon>
        <taxon>Pezizomycetes</taxon>
        <taxon>Pezizales</taxon>
        <taxon>Tuberaceae</taxon>
        <taxon>Choiromyces</taxon>
    </lineage>
</organism>
<accession>A0A3N4JP34</accession>
<dbReference type="InterPro" id="IPR036770">
    <property type="entry name" value="Ankyrin_rpt-contain_sf"/>
</dbReference>
<keyword evidence="4" id="KW-1185">Reference proteome</keyword>
<dbReference type="EMBL" id="ML120423">
    <property type="protein sequence ID" value="RPA95654.1"/>
    <property type="molecule type" value="Genomic_DNA"/>
</dbReference>
<protein>
    <submittedName>
        <fullName evidence="3">Uncharacterized protein</fullName>
    </submittedName>
</protein>
<keyword evidence="2" id="KW-0040">ANK repeat</keyword>
<name>A0A3N4JP34_9PEZI</name>
<sequence length="164" mass="18681">MYYVPLNRDRLNSKTPRTRLSWDAENGHTEVVKLLMSWEVAGLYGGHFRARVPLFFAVLNGHEDVVRLVFSRHDVNRNSLDNSRETPLSVAITRGQVAMANRLLGRKDIILNRLAMAGFSAIYLATWSGHEEILEIALAWKMPIPICRARIAGGRSLWPWGREN</sequence>
<evidence type="ECO:0000256" key="1">
    <source>
        <dbReference type="ARBA" id="ARBA00022737"/>
    </source>
</evidence>
<evidence type="ECO:0000313" key="4">
    <source>
        <dbReference type="Proteomes" id="UP000276215"/>
    </source>
</evidence>
<dbReference type="PANTHER" id="PTHR24198:SF165">
    <property type="entry name" value="ANKYRIN REPEAT-CONTAINING PROTEIN-RELATED"/>
    <property type="match status" value="1"/>
</dbReference>
<dbReference type="InterPro" id="IPR002110">
    <property type="entry name" value="Ankyrin_rpt"/>
</dbReference>
<gene>
    <name evidence="3" type="ORF">L873DRAFT_1697233</name>
</gene>
<reference evidence="3 4" key="1">
    <citation type="journal article" date="2018" name="Nat. Ecol. Evol.">
        <title>Pezizomycetes genomes reveal the molecular basis of ectomycorrhizal truffle lifestyle.</title>
        <authorList>
            <person name="Murat C."/>
            <person name="Payen T."/>
            <person name="Noel B."/>
            <person name="Kuo A."/>
            <person name="Morin E."/>
            <person name="Chen J."/>
            <person name="Kohler A."/>
            <person name="Krizsan K."/>
            <person name="Balestrini R."/>
            <person name="Da Silva C."/>
            <person name="Montanini B."/>
            <person name="Hainaut M."/>
            <person name="Levati E."/>
            <person name="Barry K.W."/>
            <person name="Belfiori B."/>
            <person name="Cichocki N."/>
            <person name="Clum A."/>
            <person name="Dockter R.B."/>
            <person name="Fauchery L."/>
            <person name="Guy J."/>
            <person name="Iotti M."/>
            <person name="Le Tacon F."/>
            <person name="Lindquist E.A."/>
            <person name="Lipzen A."/>
            <person name="Malagnac F."/>
            <person name="Mello A."/>
            <person name="Molinier V."/>
            <person name="Miyauchi S."/>
            <person name="Poulain J."/>
            <person name="Riccioni C."/>
            <person name="Rubini A."/>
            <person name="Sitrit Y."/>
            <person name="Splivallo R."/>
            <person name="Traeger S."/>
            <person name="Wang M."/>
            <person name="Zifcakova L."/>
            <person name="Wipf D."/>
            <person name="Zambonelli A."/>
            <person name="Paolocci F."/>
            <person name="Nowrousian M."/>
            <person name="Ottonello S."/>
            <person name="Baldrian P."/>
            <person name="Spatafora J.W."/>
            <person name="Henrissat B."/>
            <person name="Nagy L.G."/>
            <person name="Aury J.M."/>
            <person name="Wincker P."/>
            <person name="Grigoriev I.V."/>
            <person name="Bonfante P."/>
            <person name="Martin F.M."/>
        </authorList>
    </citation>
    <scope>NUCLEOTIDE SEQUENCE [LARGE SCALE GENOMIC DNA]</scope>
    <source>
        <strain evidence="3 4">120613-1</strain>
    </source>
</reference>
<evidence type="ECO:0000313" key="3">
    <source>
        <dbReference type="EMBL" id="RPA95654.1"/>
    </source>
</evidence>
<dbReference type="Pfam" id="PF12796">
    <property type="entry name" value="Ank_2"/>
    <property type="match status" value="1"/>
</dbReference>
<dbReference type="AlphaFoldDB" id="A0A3N4JP34"/>
<dbReference type="SUPFAM" id="SSF48403">
    <property type="entry name" value="Ankyrin repeat"/>
    <property type="match status" value="1"/>
</dbReference>
<dbReference type="Gene3D" id="1.25.40.20">
    <property type="entry name" value="Ankyrin repeat-containing domain"/>
    <property type="match status" value="1"/>
</dbReference>
<dbReference type="PANTHER" id="PTHR24198">
    <property type="entry name" value="ANKYRIN REPEAT AND PROTEIN KINASE DOMAIN-CONTAINING PROTEIN"/>
    <property type="match status" value="1"/>
</dbReference>
<evidence type="ECO:0000256" key="2">
    <source>
        <dbReference type="ARBA" id="ARBA00023043"/>
    </source>
</evidence>
<dbReference type="Proteomes" id="UP000276215">
    <property type="component" value="Unassembled WGS sequence"/>
</dbReference>
<dbReference type="OrthoDB" id="2096613at2759"/>
<keyword evidence="1" id="KW-0677">Repeat</keyword>